<dbReference type="AlphaFoldDB" id="A0A1Y3YPD0"/>
<dbReference type="GO" id="GO:0003700">
    <property type="term" value="F:DNA-binding transcription factor activity"/>
    <property type="evidence" value="ECO:0007669"/>
    <property type="project" value="InterPro"/>
</dbReference>
<keyword evidence="1" id="KW-0805">Transcription regulation</keyword>
<name>A0A1Y3YPD0_9BACE</name>
<proteinExistence type="predicted"/>
<evidence type="ECO:0000313" key="6">
    <source>
        <dbReference type="Proteomes" id="UP000195386"/>
    </source>
</evidence>
<dbReference type="SUPFAM" id="SSF46689">
    <property type="entry name" value="Homeodomain-like"/>
    <property type="match status" value="1"/>
</dbReference>
<keyword evidence="3" id="KW-0804">Transcription</keyword>
<dbReference type="RefSeq" id="WP_087426803.1">
    <property type="nucleotide sequence ID" value="NZ_NFII01000019.1"/>
</dbReference>
<gene>
    <name evidence="5" type="ORF">B5F97_15530</name>
</gene>
<dbReference type="PANTHER" id="PTHR43280:SF32">
    <property type="entry name" value="TRANSCRIPTIONAL REGULATORY PROTEIN"/>
    <property type="match status" value="1"/>
</dbReference>
<evidence type="ECO:0000256" key="2">
    <source>
        <dbReference type="ARBA" id="ARBA00023125"/>
    </source>
</evidence>
<organism evidence="5 6">
    <name type="scientific">Bacteroides clarus</name>
    <dbReference type="NCBI Taxonomy" id="626929"/>
    <lineage>
        <taxon>Bacteria</taxon>
        <taxon>Pseudomonadati</taxon>
        <taxon>Bacteroidota</taxon>
        <taxon>Bacteroidia</taxon>
        <taxon>Bacteroidales</taxon>
        <taxon>Bacteroidaceae</taxon>
        <taxon>Bacteroides</taxon>
    </lineage>
</organism>
<evidence type="ECO:0000259" key="4">
    <source>
        <dbReference type="PROSITE" id="PS01124"/>
    </source>
</evidence>
<comment type="caution">
    <text evidence="5">The sequence shown here is derived from an EMBL/GenBank/DDBJ whole genome shotgun (WGS) entry which is preliminary data.</text>
</comment>
<protein>
    <submittedName>
        <fullName evidence="5">AraC family transcriptional regulator</fullName>
    </submittedName>
</protein>
<keyword evidence="2" id="KW-0238">DNA-binding</keyword>
<sequence>MKKEILNIETVHQCNCCMGRKTLHPLVSVIDLSKANLEQRTIRCDFYTIILMEGEAGELTYGRKYYDYSNATLIFRTPGEPIKLGINNILTQKGLLLAFHPELIAHTALGSHIKEYSFFFYKLNESLHLSSREKMKIIECIRNIEEELRHSIDCHSKTLISRYIELLLDYCARFNERQFITRCEANKAILHKTKLLLSEYISSGKLEGGVLPTEEYCADALRLSPCYFGDLLRFETGKSIHEYFQLMRLNIAKKMLLDKENAVGTVAKKLGYANTQYFTGLFKKITGMTPTEYKYAQN</sequence>
<dbReference type="Pfam" id="PF12833">
    <property type="entry name" value="HTH_18"/>
    <property type="match status" value="1"/>
</dbReference>
<reference evidence="6" key="1">
    <citation type="submission" date="2017-04" db="EMBL/GenBank/DDBJ databases">
        <title>Function of individual gut microbiota members based on whole genome sequencing of pure cultures obtained from chicken caecum.</title>
        <authorList>
            <person name="Medvecky M."/>
            <person name="Cejkova D."/>
            <person name="Polansky O."/>
            <person name="Karasova D."/>
            <person name="Kubasova T."/>
            <person name="Cizek A."/>
            <person name="Rychlik I."/>
        </authorList>
    </citation>
    <scope>NUCLEOTIDE SEQUENCE [LARGE SCALE GENOMIC DNA]</scope>
    <source>
        <strain evidence="6">An43</strain>
    </source>
</reference>
<accession>A0A1Y3YPD0</accession>
<dbReference type="GO" id="GO:0043565">
    <property type="term" value="F:sequence-specific DNA binding"/>
    <property type="evidence" value="ECO:0007669"/>
    <property type="project" value="InterPro"/>
</dbReference>
<dbReference type="PRINTS" id="PR00032">
    <property type="entry name" value="HTHARAC"/>
</dbReference>
<dbReference type="Proteomes" id="UP000195386">
    <property type="component" value="Unassembled WGS sequence"/>
</dbReference>
<evidence type="ECO:0000256" key="1">
    <source>
        <dbReference type="ARBA" id="ARBA00023015"/>
    </source>
</evidence>
<dbReference type="SMART" id="SM00342">
    <property type="entry name" value="HTH_ARAC"/>
    <property type="match status" value="1"/>
</dbReference>
<feature type="domain" description="HTH araC/xylS-type" evidence="4">
    <location>
        <begin position="191"/>
        <end position="296"/>
    </location>
</feature>
<evidence type="ECO:0000313" key="5">
    <source>
        <dbReference type="EMBL" id="OUN99566.1"/>
    </source>
</evidence>
<dbReference type="InterPro" id="IPR018060">
    <property type="entry name" value="HTH_AraC"/>
</dbReference>
<dbReference type="PROSITE" id="PS01124">
    <property type="entry name" value="HTH_ARAC_FAMILY_2"/>
    <property type="match status" value="1"/>
</dbReference>
<dbReference type="EMBL" id="NFII01000019">
    <property type="protein sequence ID" value="OUN99566.1"/>
    <property type="molecule type" value="Genomic_DNA"/>
</dbReference>
<dbReference type="PANTHER" id="PTHR43280">
    <property type="entry name" value="ARAC-FAMILY TRANSCRIPTIONAL REGULATOR"/>
    <property type="match status" value="1"/>
</dbReference>
<dbReference type="Gene3D" id="1.10.10.60">
    <property type="entry name" value="Homeodomain-like"/>
    <property type="match status" value="1"/>
</dbReference>
<dbReference type="InterPro" id="IPR020449">
    <property type="entry name" value="Tscrpt_reg_AraC-type_HTH"/>
</dbReference>
<evidence type="ECO:0000256" key="3">
    <source>
        <dbReference type="ARBA" id="ARBA00023163"/>
    </source>
</evidence>
<dbReference type="InterPro" id="IPR009057">
    <property type="entry name" value="Homeodomain-like_sf"/>
</dbReference>